<dbReference type="Pfam" id="PF00496">
    <property type="entry name" value="SBP_bac_5"/>
    <property type="match status" value="1"/>
</dbReference>
<comment type="similarity">
    <text evidence="1">Belongs to the bacterial solute-binding protein 5 family.</text>
</comment>
<reference evidence="6 7" key="1">
    <citation type="submission" date="2024-01" db="EMBL/GenBank/DDBJ databases">
        <title>Uliginosibacterium soil sp. nov.</title>
        <authorList>
            <person name="Lv Y."/>
        </authorList>
    </citation>
    <scope>NUCLEOTIDE SEQUENCE [LARGE SCALE GENOMIC DNA]</scope>
    <source>
        <strain evidence="6 7">H3</strain>
    </source>
</reference>
<evidence type="ECO:0000256" key="1">
    <source>
        <dbReference type="ARBA" id="ARBA00005695"/>
    </source>
</evidence>
<feature type="signal peptide" evidence="4">
    <location>
        <begin position="1"/>
        <end position="33"/>
    </location>
</feature>
<keyword evidence="2" id="KW-0813">Transport</keyword>
<evidence type="ECO:0000313" key="7">
    <source>
        <dbReference type="Proteomes" id="UP001331561"/>
    </source>
</evidence>
<dbReference type="Gene3D" id="3.40.190.10">
    <property type="entry name" value="Periplasmic binding protein-like II"/>
    <property type="match status" value="1"/>
</dbReference>
<feature type="domain" description="Solute-binding protein family 5" evidence="5">
    <location>
        <begin position="95"/>
        <end position="457"/>
    </location>
</feature>
<dbReference type="Gene3D" id="3.10.105.10">
    <property type="entry name" value="Dipeptide-binding Protein, Domain 3"/>
    <property type="match status" value="1"/>
</dbReference>
<dbReference type="RefSeq" id="WP_327599138.1">
    <property type="nucleotide sequence ID" value="NZ_JAYXHS010000002.1"/>
</dbReference>
<dbReference type="PIRSF" id="PIRSF002741">
    <property type="entry name" value="MppA"/>
    <property type="match status" value="1"/>
</dbReference>
<accession>A0ABU6K2L5</accession>
<dbReference type="InterPro" id="IPR039424">
    <property type="entry name" value="SBP_5"/>
</dbReference>
<dbReference type="InterPro" id="IPR023765">
    <property type="entry name" value="SBP_5_CS"/>
</dbReference>
<sequence>MKKIFFTALRYPVRASIVALGLMAALTSTAALAATAAASSGAPAPKTGGELVFGLDGAQVSEFILDPANSSFAPHNRVFRSIFDSLVVLKQDQTVGPWLAESWEVSPDRKTYTFKLRKDVKFHDGTPFNAAAVKFNLDRIKEPKNALAALIDLGPYESSEAVNATTLRIKLSEPFEPLLRNLSKTTSGISSPAAIAKYGDTYALNPVGTGPFKLVSLQQGTEIKLARNPDYKWAPVTATHQGPAYLDKLTFRNVPEESTRVAVLQSNQVQAIDGIPPQNFVLFKNDPNYRVYLKELLNNNYGLALNVAKAPWNDEDIRRAFRASLDIDTIVKVIYLGSAPRAWAQLSPSLFGSADKELYRSWKPDLAQAQQILDKKGWVVGKDGIRVKDGKRLTVSFIDTQGNREKRLDVIQLVRRHVAKAGFELTIDSQPAGAYRTKIANLEYDLSAGSQFAPDPDVLRRLFSPEGRAKTSGYKIDDPEITQWLKDGLKENDATKRADIYKKVQRKLVDKVYTIPVYVLLYAIGTTKDVNGLTIDAQGFPEFQGVWLSSRVD</sequence>
<evidence type="ECO:0000259" key="5">
    <source>
        <dbReference type="Pfam" id="PF00496"/>
    </source>
</evidence>
<evidence type="ECO:0000256" key="3">
    <source>
        <dbReference type="ARBA" id="ARBA00022729"/>
    </source>
</evidence>
<keyword evidence="7" id="KW-1185">Reference proteome</keyword>
<dbReference type="PROSITE" id="PS01040">
    <property type="entry name" value="SBP_BACTERIAL_5"/>
    <property type="match status" value="1"/>
</dbReference>
<proteinExistence type="inferred from homology"/>
<dbReference type="CDD" id="cd08492">
    <property type="entry name" value="PBP2_NikA_DppA_OppA_like_15"/>
    <property type="match status" value="1"/>
</dbReference>
<dbReference type="InterPro" id="IPR000914">
    <property type="entry name" value="SBP_5_dom"/>
</dbReference>
<dbReference type="InterPro" id="IPR030678">
    <property type="entry name" value="Peptide/Ni-bd"/>
</dbReference>
<dbReference type="SUPFAM" id="SSF53850">
    <property type="entry name" value="Periplasmic binding protein-like II"/>
    <property type="match status" value="1"/>
</dbReference>
<dbReference type="Gene3D" id="3.90.76.10">
    <property type="entry name" value="Dipeptide-binding Protein, Domain 1"/>
    <property type="match status" value="1"/>
</dbReference>
<dbReference type="PANTHER" id="PTHR30290">
    <property type="entry name" value="PERIPLASMIC BINDING COMPONENT OF ABC TRANSPORTER"/>
    <property type="match status" value="1"/>
</dbReference>
<evidence type="ECO:0000256" key="4">
    <source>
        <dbReference type="SAM" id="SignalP"/>
    </source>
</evidence>
<evidence type="ECO:0000313" key="6">
    <source>
        <dbReference type="EMBL" id="MEC5386163.1"/>
    </source>
</evidence>
<dbReference type="EMBL" id="JAYXHS010000002">
    <property type="protein sequence ID" value="MEC5386163.1"/>
    <property type="molecule type" value="Genomic_DNA"/>
</dbReference>
<name>A0ABU6K2L5_9RHOO</name>
<dbReference type="Proteomes" id="UP001331561">
    <property type="component" value="Unassembled WGS sequence"/>
</dbReference>
<evidence type="ECO:0000256" key="2">
    <source>
        <dbReference type="ARBA" id="ARBA00022448"/>
    </source>
</evidence>
<feature type="chain" id="PRO_5046708831" evidence="4">
    <location>
        <begin position="34"/>
        <end position="553"/>
    </location>
</feature>
<protein>
    <submittedName>
        <fullName evidence="6">ABC transporter substrate-binding protein</fullName>
    </submittedName>
</protein>
<dbReference type="PANTHER" id="PTHR30290:SF9">
    <property type="entry name" value="OLIGOPEPTIDE-BINDING PROTEIN APPA"/>
    <property type="match status" value="1"/>
</dbReference>
<gene>
    <name evidence="6" type="ORF">VVD49_10525</name>
</gene>
<comment type="caution">
    <text evidence="6">The sequence shown here is derived from an EMBL/GenBank/DDBJ whole genome shotgun (WGS) entry which is preliminary data.</text>
</comment>
<keyword evidence="3 4" id="KW-0732">Signal</keyword>
<organism evidence="6 7">
    <name type="scientific">Uliginosibacterium silvisoli</name>
    <dbReference type="NCBI Taxonomy" id="3114758"/>
    <lineage>
        <taxon>Bacteria</taxon>
        <taxon>Pseudomonadati</taxon>
        <taxon>Pseudomonadota</taxon>
        <taxon>Betaproteobacteria</taxon>
        <taxon>Rhodocyclales</taxon>
        <taxon>Zoogloeaceae</taxon>
        <taxon>Uliginosibacterium</taxon>
    </lineage>
</organism>